<dbReference type="EMBL" id="JARK01001710">
    <property type="protein sequence ID" value="EYB81785.1"/>
    <property type="molecule type" value="Genomic_DNA"/>
</dbReference>
<dbReference type="AlphaFoldDB" id="A0A016RTR9"/>
<dbReference type="OrthoDB" id="5839462at2759"/>
<evidence type="ECO:0000313" key="2">
    <source>
        <dbReference type="Proteomes" id="UP000024635"/>
    </source>
</evidence>
<accession>A0A016RTR9</accession>
<keyword evidence="2" id="KW-1185">Reference proteome</keyword>
<protein>
    <submittedName>
        <fullName evidence="1">Uncharacterized protein</fullName>
    </submittedName>
</protein>
<dbReference type="Proteomes" id="UP000024635">
    <property type="component" value="Unassembled WGS sequence"/>
</dbReference>
<gene>
    <name evidence="1" type="primary">Acey_s0374.g212</name>
    <name evidence="1" type="ORF">Y032_0374g212</name>
</gene>
<evidence type="ECO:0000313" key="1">
    <source>
        <dbReference type="EMBL" id="EYB81785.1"/>
    </source>
</evidence>
<comment type="caution">
    <text evidence="1">The sequence shown here is derived from an EMBL/GenBank/DDBJ whole genome shotgun (WGS) entry which is preliminary data.</text>
</comment>
<sequence length="160" mass="17992">MCPAACDYKHPYKCPLSTPPSTLNCYPVSKSGSSFLSSDDFKGFLTLFLVTLRKTPPARKSNREILFLRIAQKASDKRLLCHYTMSTTKNTSFLGQFFSGVKTQAAQDASTHPSREDLPLQSSMDKIDTGSSQTLHQHGLDWGHREHLLRLAFVFDTNNY</sequence>
<reference evidence="2" key="1">
    <citation type="journal article" date="2015" name="Nat. Genet.">
        <title>The genome and transcriptome of the zoonotic hookworm Ancylostoma ceylanicum identify infection-specific gene families.</title>
        <authorList>
            <person name="Schwarz E.M."/>
            <person name="Hu Y."/>
            <person name="Antoshechkin I."/>
            <person name="Miller M.M."/>
            <person name="Sternberg P.W."/>
            <person name="Aroian R.V."/>
        </authorList>
    </citation>
    <scope>NUCLEOTIDE SEQUENCE</scope>
    <source>
        <strain evidence="2">HY135</strain>
    </source>
</reference>
<name>A0A016RTR9_9BILA</name>
<proteinExistence type="predicted"/>
<organism evidence="1 2">
    <name type="scientific">Ancylostoma ceylanicum</name>
    <dbReference type="NCBI Taxonomy" id="53326"/>
    <lineage>
        <taxon>Eukaryota</taxon>
        <taxon>Metazoa</taxon>
        <taxon>Ecdysozoa</taxon>
        <taxon>Nematoda</taxon>
        <taxon>Chromadorea</taxon>
        <taxon>Rhabditida</taxon>
        <taxon>Rhabditina</taxon>
        <taxon>Rhabditomorpha</taxon>
        <taxon>Strongyloidea</taxon>
        <taxon>Ancylostomatidae</taxon>
        <taxon>Ancylostomatinae</taxon>
        <taxon>Ancylostoma</taxon>
    </lineage>
</organism>